<dbReference type="Proteomes" id="UP000262825">
    <property type="component" value="Unassembled WGS sequence"/>
</dbReference>
<dbReference type="VEuPathDB" id="FungiDB:SCODWIG_03836"/>
<keyword evidence="3" id="KW-1185">Reference proteome</keyword>
<evidence type="ECO:0000313" key="2">
    <source>
        <dbReference type="EMBL" id="SSD62074.1"/>
    </source>
</evidence>
<feature type="compositionally biased region" description="Basic and acidic residues" evidence="1">
    <location>
        <begin position="163"/>
        <end position="174"/>
    </location>
</feature>
<dbReference type="EMBL" id="UFAJ01001115">
    <property type="protein sequence ID" value="SSD62074.1"/>
    <property type="molecule type" value="Genomic_DNA"/>
</dbReference>
<sequence length="443" mass="52229">MEKVKNCHNNINNSIDNFNFINEFLEFKWNPTDDESDRKKRNYHSIRYSYVTSHSYLKSKYGKRKTTKIEDFISCLHEKINTDVNFNRRTKNNKRQKAVKDEVLNATNKTVSAMGDDTKDDAEQSEYVIKWNKIKLFLILTLLSERGGPEYWCDDRSIEEGRLEDLEQSKKQRDNSSIPGKEVRNSTLESSDLIDDKRRLTKHGNDGELGKPSLTELIIKKNINKSYSENPLKPTDVNYVFSSIWANFMEGLINHYMETRIIPQVEKEISFHLFMPMMETIAYYKEYRNNEEEEGEDNISHDKIPNTICEKFKQLGDLYNSLINDEQDSQLDDFVYCAEEYTETIYIPHLINMLFENIELGNPCVWEVLEVLEPFFYYIEDCAEEDEDYQAMENYTKHTKKGKSNNTKDYGNTYNKNNGEGVLDPRLYAIEKICTIANQEQWF</sequence>
<name>A0A376BBZ6_9ASCO</name>
<proteinExistence type="predicted"/>
<dbReference type="OrthoDB" id="3972313at2759"/>
<feature type="region of interest" description="Disordered" evidence="1">
    <location>
        <begin position="163"/>
        <end position="190"/>
    </location>
</feature>
<dbReference type="AlphaFoldDB" id="A0A376BBZ6"/>
<protein>
    <submittedName>
        <fullName evidence="2">Uncharacterized protein</fullName>
    </submittedName>
</protein>
<accession>A0A376BBZ6</accession>
<gene>
    <name evidence="2" type="ORF">SCODWIG_03836</name>
</gene>
<reference evidence="3" key="1">
    <citation type="submission" date="2018-06" db="EMBL/GenBank/DDBJ databases">
        <authorList>
            <person name="Guldener U."/>
        </authorList>
    </citation>
    <scope>NUCLEOTIDE SEQUENCE [LARGE SCALE GENOMIC DNA]</scope>
    <source>
        <strain evidence="3">UTAD17</strain>
    </source>
</reference>
<evidence type="ECO:0000313" key="3">
    <source>
        <dbReference type="Proteomes" id="UP000262825"/>
    </source>
</evidence>
<organism evidence="2 3">
    <name type="scientific">Saccharomycodes ludwigii</name>
    <dbReference type="NCBI Taxonomy" id="36035"/>
    <lineage>
        <taxon>Eukaryota</taxon>
        <taxon>Fungi</taxon>
        <taxon>Dikarya</taxon>
        <taxon>Ascomycota</taxon>
        <taxon>Saccharomycotina</taxon>
        <taxon>Saccharomycetes</taxon>
        <taxon>Saccharomycodales</taxon>
        <taxon>Saccharomycodaceae</taxon>
        <taxon>Saccharomycodes</taxon>
    </lineage>
</organism>
<evidence type="ECO:0000256" key="1">
    <source>
        <dbReference type="SAM" id="MobiDB-lite"/>
    </source>
</evidence>